<sequence length="710" mass="79171">MGVCCAAPVSFDRRSEKYIPCCTLITENFFAATQPDKNDAATFFSTMRSALCSLLQCSPSDANAFLIRACSHNAVTSEALDAFLSKTGAQKALPDVHRARVMHIWMTYDTDNSGDLTYVEIKNLVAGLSLPEALTKRILSAFKDTGKTVHYAAFERAYLAATAFNELGYVFDELTNNAKVMSRATFANFMRNVQLGPADDAFLDDTLTSLGCVDAEELDKKHFVAFLSSGRFCGAVKRERLDAPYHDMTRPLCEYFINSSHNTYLTGDQLTSRSSPLMYKESLVDGCRCVELDCWNGSNREPIVYHGYTRTSKILFADCIRVIKEYAFETSPYPVILSLEVHTSLSQQDRMAEILEDILGDVLLKPAWGPSEKPTFPFTPEQLRHRILVKSKRGNFPYGEVGVDKDEDEDEDDGVGVETSNEDYRLAKEERQRIKSSGGNATGVSAKLSALISIESAAYKGLDDLAYLEQRQPYHCTSFSEGKGRHALQASLPGFVRVNAVCLSRIYPAGSRFDSSNFNPQPFWNCGCQLVALNWQSRRTFEWRLNRAVFLDNGGSGYLLKPPYLRPAAHDSRASSEHFSLCVEVISGFCLPKPRKGNKGDVVDPLVSLFVEGPDMDTEPRLTKAISNNGFHPVWRGTGATEFFWEVRRRSMSSLVLQVFDKDKLSSDGLLGEAIVPLKLLRKGYRRVALHDVSGYFIPGACIMCRISYV</sequence>
<dbReference type="EMBL" id="JAECZO010000187">
    <property type="protein sequence ID" value="KAK7198910.1"/>
    <property type="molecule type" value="Genomic_DNA"/>
</dbReference>
<dbReference type="Pfam" id="PF00168">
    <property type="entry name" value="C2"/>
    <property type="match status" value="1"/>
</dbReference>
<dbReference type="InterPro" id="IPR017946">
    <property type="entry name" value="PLC-like_Pdiesterase_TIM-brl"/>
</dbReference>
<dbReference type="CDD" id="cd08558">
    <property type="entry name" value="PI-PLCc_eukaryota"/>
    <property type="match status" value="1"/>
</dbReference>
<keyword evidence="3" id="KW-0106">Calcium</keyword>
<comment type="caution">
    <text evidence="12">The sequence shown here is derived from an EMBL/GenBank/DDBJ whole genome shotgun (WGS) entry which is preliminary data.</text>
</comment>
<dbReference type="InterPro" id="IPR018247">
    <property type="entry name" value="EF_Hand_1_Ca_BS"/>
</dbReference>
<dbReference type="SMART" id="SM00148">
    <property type="entry name" value="PLCXc"/>
    <property type="match status" value="1"/>
</dbReference>
<protein>
    <recommendedName>
        <fullName evidence="1 7">Phosphoinositide phospholipase C</fullName>
        <ecNumber evidence="1 7">3.1.4.11</ecNumber>
    </recommendedName>
</protein>
<dbReference type="Gene3D" id="1.10.238.10">
    <property type="entry name" value="EF-hand"/>
    <property type="match status" value="1"/>
</dbReference>
<keyword evidence="2 7" id="KW-0378">Hydrolase</keyword>
<accession>A0AAW0EX44</accession>
<dbReference type="SMART" id="SM00239">
    <property type="entry name" value="C2"/>
    <property type="match status" value="1"/>
</dbReference>
<feature type="domain" description="EF-hand" evidence="11">
    <location>
        <begin position="96"/>
        <end position="131"/>
    </location>
</feature>
<dbReference type="GO" id="GO:0048015">
    <property type="term" value="P:phosphatidylinositol-mediated signaling"/>
    <property type="evidence" value="ECO:0007669"/>
    <property type="project" value="TreeGrafter"/>
</dbReference>
<evidence type="ECO:0000256" key="2">
    <source>
        <dbReference type="ARBA" id="ARBA00022801"/>
    </source>
</evidence>
<evidence type="ECO:0000256" key="1">
    <source>
        <dbReference type="ARBA" id="ARBA00012368"/>
    </source>
</evidence>
<evidence type="ECO:0000313" key="12">
    <source>
        <dbReference type="EMBL" id="KAK7198910.1"/>
    </source>
</evidence>
<dbReference type="GO" id="GO:0005509">
    <property type="term" value="F:calcium ion binding"/>
    <property type="evidence" value="ECO:0007669"/>
    <property type="project" value="InterPro"/>
</dbReference>
<keyword evidence="13" id="KW-1185">Reference proteome</keyword>
<dbReference type="PROSITE" id="PS50222">
    <property type="entry name" value="EF_HAND_2"/>
    <property type="match status" value="1"/>
</dbReference>
<comment type="catalytic activity">
    <reaction evidence="7">
        <text>a 1,2-diacyl-sn-glycero-3-phospho-(1D-myo-inositol-4,5-bisphosphate) + H2O = 1D-myo-inositol 1,4,5-trisphosphate + a 1,2-diacyl-sn-glycerol + H(+)</text>
        <dbReference type="Rhea" id="RHEA:33179"/>
        <dbReference type="ChEBI" id="CHEBI:15377"/>
        <dbReference type="ChEBI" id="CHEBI:15378"/>
        <dbReference type="ChEBI" id="CHEBI:17815"/>
        <dbReference type="ChEBI" id="CHEBI:58456"/>
        <dbReference type="ChEBI" id="CHEBI:203600"/>
        <dbReference type="EC" id="3.1.4.11"/>
    </reaction>
</comment>
<reference evidence="12 13" key="1">
    <citation type="journal article" date="2021" name="MBio">
        <title>A New Model Trypanosomatid, Novymonas esmeraldas: Genomic Perception of Its 'Candidatus Pandoraea novymonadis' Endosymbiont.</title>
        <authorList>
            <person name="Zakharova A."/>
            <person name="Saura A."/>
            <person name="Butenko A."/>
            <person name="Podesvova L."/>
            <person name="Warmusova S."/>
            <person name="Kostygov A.Y."/>
            <person name="Nenarokova A."/>
            <person name="Lukes J."/>
            <person name="Opperdoes F.R."/>
            <person name="Yurchenko V."/>
        </authorList>
    </citation>
    <scope>NUCLEOTIDE SEQUENCE [LARGE SCALE GENOMIC DNA]</scope>
    <source>
        <strain evidence="12 13">E262AT.01</strain>
    </source>
</reference>
<dbReference type="CDD" id="cd00275">
    <property type="entry name" value="C2_PLC_like"/>
    <property type="match status" value="1"/>
</dbReference>
<dbReference type="SMART" id="SM00149">
    <property type="entry name" value="PLCYc"/>
    <property type="match status" value="1"/>
</dbReference>
<dbReference type="PANTHER" id="PTHR10336:SF36">
    <property type="entry name" value="1-PHOSPHATIDYLINOSITOL 4,5-BISPHOSPHATE PHOSPHODIESTERASE BETA-4"/>
    <property type="match status" value="1"/>
</dbReference>
<name>A0AAW0EX44_9TRYP</name>
<dbReference type="Proteomes" id="UP001430356">
    <property type="component" value="Unassembled WGS sequence"/>
</dbReference>
<dbReference type="PROSITE" id="PS50008">
    <property type="entry name" value="PIPLC_Y_DOMAIN"/>
    <property type="match status" value="1"/>
</dbReference>
<dbReference type="InterPro" id="IPR000008">
    <property type="entry name" value="C2_dom"/>
</dbReference>
<evidence type="ECO:0000256" key="3">
    <source>
        <dbReference type="ARBA" id="ARBA00022837"/>
    </source>
</evidence>
<feature type="compositionally biased region" description="Acidic residues" evidence="8">
    <location>
        <begin position="405"/>
        <end position="415"/>
    </location>
</feature>
<dbReference type="InterPro" id="IPR011992">
    <property type="entry name" value="EF-hand-dom_pair"/>
</dbReference>
<feature type="domain" description="C2" evidence="9">
    <location>
        <begin position="561"/>
        <end position="692"/>
    </location>
</feature>
<dbReference type="EC" id="3.1.4.11" evidence="1 7"/>
<dbReference type="Pfam" id="PF00388">
    <property type="entry name" value="PI-PLC-X"/>
    <property type="match status" value="1"/>
</dbReference>
<dbReference type="SUPFAM" id="SSF47473">
    <property type="entry name" value="EF-hand"/>
    <property type="match status" value="1"/>
</dbReference>
<dbReference type="PANTHER" id="PTHR10336">
    <property type="entry name" value="PHOSPHOINOSITIDE-SPECIFIC PHOSPHOLIPASE C FAMILY PROTEIN"/>
    <property type="match status" value="1"/>
</dbReference>
<keyword evidence="4 7" id="KW-0442">Lipid degradation</keyword>
<evidence type="ECO:0000256" key="4">
    <source>
        <dbReference type="ARBA" id="ARBA00022963"/>
    </source>
</evidence>
<dbReference type="InterPro" id="IPR001711">
    <property type="entry name" value="PLipase_C_Pinositol-sp_Y"/>
</dbReference>
<dbReference type="PROSITE" id="PS00018">
    <property type="entry name" value="EF_HAND_1"/>
    <property type="match status" value="1"/>
</dbReference>
<feature type="region of interest" description="Disordered" evidence="8">
    <location>
        <begin position="399"/>
        <end position="418"/>
    </location>
</feature>
<evidence type="ECO:0000256" key="8">
    <source>
        <dbReference type="SAM" id="MobiDB-lite"/>
    </source>
</evidence>
<feature type="domain" description="PI-PLC Y-box" evidence="10">
    <location>
        <begin position="474"/>
        <end position="566"/>
    </location>
</feature>
<dbReference type="PROSITE" id="PS50007">
    <property type="entry name" value="PIPLC_X_DOMAIN"/>
    <property type="match status" value="1"/>
</dbReference>
<dbReference type="PROSITE" id="PS50004">
    <property type="entry name" value="C2"/>
    <property type="match status" value="1"/>
</dbReference>
<dbReference type="Pfam" id="PF00387">
    <property type="entry name" value="PI-PLC-Y"/>
    <property type="match status" value="1"/>
</dbReference>
<evidence type="ECO:0000259" key="10">
    <source>
        <dbReference type="PROSITE" id="PS50008"/>
    </source>
</evidence>
<dbReference type="GO" id="GO:0051209">
    <property type="term" value="P:release of sequestered calcium ion into cytosol"/>
    <property type="evidence" value="ECO:0007669"/>
    <property type="project" value="TreeGrafter"/>
</dbReference>
<keyword evidence="6" id="KW-0807">Transducer</keyword>
<dbReference type="Gene3D" id="2.60.40.150">
    <property type="entry name" value="C2 domain"/>
    <property type="match status" value="1"/>
</dbReference>
<evidence type="ECO:0000259" key="11">
    <source>
        <dbReference type="PROSITE" id="PS50222"/>
    </source>
</evidence>
<dbReference type="CDD" id="cd15898">
    <property type="entry name" value="EFh_PI-PLC"/>
    <property type="match status" value="1"/>
</dbReference>
<dbReference type="Gene3D" id="3.20.20.190">
    <property type="entry name" value="Phosphatidylinositol (PI) phosphodiesterase"/>
    <property type="match status" value="1"/>
</dbReference>
<dbReference type="InterPro" id="IPR001192">
    <property type="entry name" value="PI-PLC_fam"/>
</dbReference>
<dbReference type="SUPFAM" id="SSF49562">
    <property type="entry name" value="C2 domain (Calcium/lipid-binding domain, CaLB)"/>
    <property type="match status" value="1"/>
</dbReference>
<dbReference type="InterPro" id="IPR002048">
    <property type="entry name" value="EF_hand_dom"/>
</dbReference>
<dbReference type="InterPro" id="IPR035892">
    <property type="entry name" value="C2_domain_sf"/>
</dbReference>
<evidence type="ECO:0000259" key="9">
    <source>
        <dbReference type="PROSITE" id="PS50004"/>
    </source>
</evidence>
<evidence type="ECO:0000256" key="5">
    <source>
        <dbReference type="ARBA" id="ARBA00023098"/>
    </source>
</evidence>
<dbReference type="InterPro" id="IPR000909">
    <property type="entry name" value="PLipase_C_PInositol-sp_X_dom"/>
</dbReference>
<proteinExistence type="predicted"/>
<evidence type="ECO:0000256" key="6">
    <source>
        <dbReference type="ARBA" id="ARBA00023224"/>
    </source>
</evidence>
<keyword evidence="5 7" id="KW-0443">Lipid metabolism</keyword>
<evidence type="ECO:0000313" key="13">
    <source>
        <dbReference type="Proteomes" id="UP001430356"/>
    </source>
</evidence>
<organism evidence="12 13">
    <name type="scientific">Novymonas esmeraldas</name>
    <dbReference type="NCBI Taxonomy" id="1808958"/>
    <lineage>
        <taxon>Eukaryota</taxon>
        <taxon>Discoba</taxon>
        <taxon>Euglenozoa</taxon>
        <taxon>Kinetoplastea</taxon>
        <taxon>Metakinetoplastina</taxon>
        <taxon>Trypanosomatida</taxon>
        <taxon>Trypanosomatidae</taxon>
        <taxon>Novymonas</taxon>
    </lineage>
</organism>
<dbReference type="AlphaFoldDB" id="A0AAW0EX44"/>
<gene>
    <name evidence="12" type="ORF">NESM_000857600</name>
</gene>
<dbReference type="PRINTS" id="PR00390">
    <property type="entry name" value="PHPHLIPASEC"/>
</dbReference>
<dbReference type="SUPFAM" id="SSF51695">
    <property type="entry name" value="PLC-like phosphodiesterases"/>
    <property type="match status" value="1"/>
</dbReference>
<evidence type="ECO:0000256" key="7">
    <source>
        <dbReference type="RuleBase" id="RU361133"/>
    </source>
</evidence>
<dbReference type="GO" id="GO:0016042">
    <property type="term" value="P:lipid catabolic process"/>
    <property type="evidence" value="ECO:0007669"/>
    <property type="project" value="UniProtKB-KW"/>
</dbReference>
<dbReference type="GO" id="GO:0004435">
    <property type="term" value="F:phosphatidylinositol-4,5-bisphosphate phospholipase C activity"/>
    <property type="evidence" value="ECO:0007669"/>
    <property type="project" value="UniProtKB-EC"/>
</dbReference>